<feature type="non-terminal residue" evidence="4">
    <location>
        <position position="589"/>
    </location>
</feature>
<dbReference type="GO" id="GO:0006897">
    <property type="term" value="P:endocytosis"/>
    <property type="evidence" value="ECO:0007669"/>
    <property type="project" value="TreeGrafter"/>
</dbReference>
<dbReference type="GO" id="GO:0005886">
    <property type="term" value="C:plasma membrane"/>
    <property type="evidence" value="ECO:0007669"/>
    <property type="project" value="TreeGrafter"/>
</dbReference>
<feature type="region of interest" description="Disordered" evidence="2">
    <location>
        <begin position="504"/>
        <end position="527"/>
    </location>
</feature>
<keyword evidence="5" id="KW-1185">Reference proteome</keyword>
<gene>
    <name evidence="4" type="ORF">FMOSSE_LOCUS8611</name>
</gene>
<dbReference type="PANTHER" id="PTHR12276">
    <property type="entry name" value="EPSIN/ENT-RELATED"/>
    <property type="match status" value="1"/>
</dbReference>
<dbReference type="EMBL" id="CAJVPP010002271">
    <property type="protein sequence ID" value="CAG8594372.1"/>
    <property type="molecule type" value="Genomic_DNA"/>
</dbReference>
<dbReference type="Gene3D" id="1.25.40.90">
    <property type="match status" value="1"/>
</dbReference>
<evidence type="ECO:0000313" key="5">
    <source>
        <dbReference type="Proteomes" id="UP000789375"/>
    </source>
</evidence>
<dbReference type="GO" id="GO:0005543">
    <property type="term" value="F:phospholipid binding"/>
    <property type="evidence" value="ECO:0007669"/>
    <property type="project" value="TreeGrafter"/>
</dbReference>
<name>A0A9N9GDA6_FUNMO</name>
<feature type="region of interest" description="Disordered" evidence="2">
    <location>
        <begin position="313"/>
        <end position="333"/>
    </location>
</feature>
<reference evidence="4" key="1">
    <citation type="submission" date="2021-06" db="EMBL/GenBank/DDBJ databases">
        <authorList>
            <person name="Kallberg Y."/>
            <person name="Tangrot J."/>
            <person name="Rosling A."/>
        </authorList>
    </citation>
    <scope>NUCLEOTIDE SEQUENCE</scope>
    <source>
        <strain evidence="4">87-6 pot B 2015</strain>
    </source>
</reference>
<evidence type="ECO:0000256" key="2">
    <source>
        <dbReference type="SAM" id="MobiDB-lite"/>
    </source>
</evidence>
<accession>A0A9N9GDA6</accession>
<dbReference type="AlphaFoldDB" id="A0A9N9GDA6"/>
<organism evidence="4 5">
    <name type="scientific">Funneliformis mosseae</name>
    <name type="common">Endomycorrhizal fungus</name>
    <name type="synonym">Glomus mosseae</name>
    <dbReference type="NCBI Taxonomy" id="27381"/>
    <lineage>
        <taxon>Eukaryota</taxon>
        <taxon>Fungi</taxon>
        <taxon>Fungi incertae sedis</taxon>
        <taxon>Mucoromycota</taxon>
        <taxon>Glomeromycotina</taxon>
        <taxon>Glomeromycetes</taxon>
        <taxon>Glomerales</taxon>
        <taxon>Glomeraceae</taxon>
        <taxon>Funneliformis</taxon>
    </lineage>
</organism>
<dbReference type="InterPro" id="IPR008942">
    <property type="entry name" value="ENTH_VHS"/>
</dbReference>
<feature type="compositionally biased region" description="Low complexity" evidence="2">
    <location>
        <begin position="214"/>
        <end position="236"/>
    </location>
</feature>
<feature type="region of interest" description="Disordered" evidence="2">
    <location>
        <begin position="200"/>
        <end position="292"/>
    </location>
</feature>
<evidence type="ECO:0000259" key="3">
    <source>
        <dbReference type="PROSITE" id="PS50942"/>
    </source>
</evidence>
<evidence type="ECO:0000256" key="1">
    <source>
        <dbReference type="SAM" id="Coils"/>
    </source>
</evidence>
<feature type="compositionally biased region" description="Low complexity" evidence="2">
    <location>
        <begin position="517"/>
        <end position="527"/>
    </location>
</feature>
<protein>
    <submittedName>
        <fullName evidence="4">9154_t:CDS:1</fullName>
    </submittedName>
</protein>
<dbReference type="Pfam" id="PF01417">
    <property type="entry name" value="ENTH"/>
    <property type="match status" value="1"/>
</dbReference>
<sequence>EFIILSKNVVMNYTEMEAKVREATNNEPWGASSTLMQEIAQGTYNYTYFNEIMPTIYKRFTEKEARQWRQIYKALQLLEYLVKHGSERVVDDARAHMATVKMMRNFCFVDEKGKDHGVNVRNRARELAELLGDIEKIRQERKKAKANRTKFTGVSSDTIGYGGFSGSSGSSQYGGFGNDSYGYSESRSRYDDIDTQWQSDYRTGRTSSDDRRSSLTNNRSSISSIKKTSESSTSHSNGTTATTQKEVNLFDFDDPPVTSTTSNQAASNDFDDDFQDFQSAPPLMPSSQRSSISLQSGINNNLLDDLLGPVSTTQSTNLSINTPKPSSTPLNTSQPISVINASKPISPTTPKQNVNNQNIAFSKLKSNDIWAQASNLVSLDSLGKEPASSTKQTVKPSMNSLAQADSTTWVARGTWVAQPAQQSVQQNNQLNSQQKQDPFDMLLVNFLPSKPETSTVYKILNEHSSAVMCIYASNSIKFDWKLPIQMNLLEDYASKGTSKSASNLPGAHHCSSELGISTTEPSTSTTENFNKECGLKFGPSLERKSIELDLYLDLIADLIVKTIVIYIVIGKKVNFNTRRVKFDTFAVRT</sequence>
<dbReference type="SMART" id="SM00273">
    <property type="entry name" value="ENTH"/>
    <property type="match status" value="1"/>
</dbReference>
<dbReference type="Proteomes" id="UP000789375">
    <property type="component" value="Unassembled WGS sequence"/>
</dbReference>
<dbReference type="GO" id="GO:0006895">
    <property type="term" value="P:Golgi to endosome transport"/>
    <property type="evidence" value="ECO:0007669"/>
    <property type="project" value="TreeGrafter"/>
</dbReference>
<comment type="caution">
    <text evidence="4">The sequence shown here is derived from an EMBL/GenBank/DDBJ whole genome shotgun (WGS) entry which is preliminary data.</text>
</comment>
<evidence type="ECO:0000313" key="4">
    <source>
        <dbReference type="EMBL" id="CAG8594372.1"/>
    </source>
</evidence>
<dbReference type="PROSITE" id="PS50942">
    <property type="entry name" value="ENTH"/>
    <property type="match status" value="1"/>
</dbReference>
<dbReference type="PANTHER" id="PTHR12276:SF45">
    <property type="entry name" value="CLATHRIN INTERACTOR 1"/>
    <property type="match status" value="1"/>
</dbReference>
<feature type="compositionally biased region" description="Polar residues" evidence="2">
    <location>
        <begin position="237"/>
        <end position="246"/>
    </location>
</feature>
<dbReference type="InterPro" id="IPR013809">
    <property type="entry name" value="ENTH"/>
</dbReference>
<keyword evidence="1" id="KW-0175">Coiled coil</keyword>
<dbReference type="GO" id="GO:0030125">
    <property type="term" value="C:clathrin vesicle coat"/>
    <property type="evidence" value="ECO:0007669"/>
    <property type="project" value="TreeGrafter"/>
</dbReference>
<feature type="coiled-coil region" evidence="1">
    <location>
        <begin position="120"/>
        <end position="147"/>
    </location>
</feature>
<dbReference type="GO" id="GO:0030276">
    <property type="term" value="F:clathrin binding"/>
    <property type="evidence" value="ECO:0007669"/>
    <property type="project" value="TreeGrafter"/>
</dbReference>
<proteinExistence type="predicted"/>
<dbReference type="GO" id="GO:0005768">
    <property type="term" value="C:endosome"/>
    <property type="evidence" value="ECO:0007669"/>
    <property type="project" value="TreeGrafter"/>
</dbReference>
<dbReference type="SUPFAM" id="SSF48464">
    <property type="entry name" value="ENTH/VHS domain"/>
    <property type="match status" value="1"/>
</dbReference>
<dbReference type="GO" id="GO:0005829">
    <property type="term" value="C:cytosol"/>
    <property type="evidence" value="ECO:0007669"/>
    <property type="project" value="GOC"/>
</dbReference>
<feature type="compositionally biased region" description="Low complexity" evidence="2">
    <location>
        <begin position="276"/>
        <end position="292"/>
    </location>
</feature>
<dbReference type="CDD" id="cd16992">
    <property type="entry name" value="ENTH_Ent3"/>
    <property type="match status" value="1"/>
</dbReference>
<feature type="domain" description="ENTH" evidence="3">
    <location>
        <begin position="8"/>
        <end position="141"/>
    </location>
</feature>
<dbReference type="FunFam" id="1.25.40.90:FF:000006">
    <property type="entry name" value="Clathrin interactor 1"/>
    <property type="match status" value="1"/>
</dbReference>